<feature type="transmembrane region" description="Helical" evidence="5">
    <location>
        <begin position="180"/>
        <end position="204"/>
    </location>
</feature>
<keyword evidence="8" id="KW-1185">Reference proteome</keyword>
<dbReference type="PANTHER" id="PTHR46273:SF4">
    <property type="entry name" value="AT19640P"/>
    <property type="match status" value="1"/>
</dbReference>
<dbReference type="Gene3D" id="1.20.1070.10">
    <property type="entry name" value="Rhodopsin 7-helix transmembrane proteins"/>
    <property type="match status" value="1"/>
</dbReference>
<feature type="transmembrane region" description="Helical" evidence="5">
    <location>
        <begin position="148"/>
        <end position="168"/>
    </location>
</feature>
<organism evidence="7 8">
    <name type="scientific">Teladorsagia circumcincta</name>
    <name type="common">Brown stomach worm</name>
    <name type="synonym">Ostertagia circumcincta</name>
    <dbReference type="NCBI Taxonomy" id="45464"/>
    <lineage>
        <taxon>Eukaryota</taxon>
        <taxon>Metazoa</taxon>
        <taxon>Ecdysozoa</taxon>
        <taxon>Nematoda</taxon>
        <taxon>Chromadorea</taxon>
        <taxon>Rhabditida</taxon>
        <taxon>Rhabditina</taxon>
        <taxon>Rhabditomorpha</taxon>
        <taxon>Strongyloidea</taxon>
        <taxon>Trichostrongylidae</taxon>
        <taxon>Teladorsagia</taxon>
    </lineage>
</organism>
<gene>
    <name evidence="7" type="ORF">TELCIR_09276</name>
</gene>
<dbReference type="OrthoDB" id="5864054at2759"/>
<dbReference type="PRINTS" id="PR00237">
    <property type="entry name" value="GPCRRHODOPSN"/>
</dbReference>
<accession>A0A2G9UFC2</accession>
<keyword evidence="4 5" id="KW-0472">Membrane</keyword>
<dbReference type="PROSITE" id="PS50262">
    <property type="entry name" value="G_PROTEIN_RECEP_F1_2"/>
    <property type="match status" value="1"/>
</dbReference>
<feature type="transmembrane region" description="Helical" evidence="5">
    <location>
        <begin position="66"/>
        <end position="85"/>
    </location>
</feature>
<dbReference type="GO" id="GO:0008528">
    <property type="term" value="F:G protein-coupled peptide receptor activity"/>
    <property type="evidence" value="ECO:0007669"/>
    <property type="project" value="InterPro"/>
</dbReference>
<reference evidence="7 8" key="1">
    <citation type="submission" date="2015-09" db="EMBL/GenBank/DDBJ databases">
        <title>Draft genome of the parasitic nematode Teladorsagia circumcincta isolate WARC Sus (inbred).</title>
        <authorList>
            <person name="Mitreva M."/>
        </authorList>
    </citation>
    <scope>NUCLEOTIDE SEQUENCE [LARGE SCALE GENOMIC DNA]</scope>
    <source>
        <strain evidence="7 8">S</strain>
    </source>
</reference>
<dbReference type="InterPro" id="IPR053219">
    <property type="entry name" value="GPCR_Dmsr-1"/>
</dbReference>
<dbReference type="InterPro" id="IPR017452">
    <property type="entry name" value="GPCR_Rhodpsn_7TM"/>
</dbReference>
<feature type="non-terminal residue" evidence="7">
    <location>
        <position position="239"/>
    </location>
</feature>
<proteinExistence type="predicted"/>
<keyword evidence="3 5" id="KW-1133">Transmembrane helix</keyword>
<keyword evidence="2 5" id="KW-0812">Transmembrane</keyword>
<evidence type="ECO:0000256" key="3">
    <source>
        <dbReference type="ARBA" id="ARBA00022989"/>
    </source>
</evidence>
<protein>
    <recommendedName>
        <fullName evidence="6">G-protein coupled receptors family 1 profile domain-containing protein</fullName>
    </recommendedName>
</protein>
<dbReference type="GO" id="GO:0005886">
    <property type="term" value="C:plasma membrane"/>
    <property type="evidence" value="ECO:0007669"/>
    <property type="project" value="TreeGrafter"/>
</dbReference>
<evidence type="ECO:0000256" key="4">
    <source>
        <dbReference type="ARBA" id="ARBA00023136"/>
    </source>
</evidence>
<dbReference type="EMBL" id="KZ346858">
    <property type="protein sequence ID" value="PIO68921.1"/>
    <property type="molecule type" value="Genomic_DNA"/>
</dbReference>
<dbReference type="InterPro" id="IPR019427">
    <property type="entry name" value="7TM_GPCR_serpentine_rcpt_Srw"/>
</dbReference>
<evidence type="ECO:0000256" key="5">
    <source>
        <dbReference type="SAM" id="Phobius"/>
    </source>
</evidence>
<comment type="subcellular location">
    <subcellularLocation>
        <location evidence="1">Membrane</location>
    </subcellularLocation>
</comment>
<sequence>MGLALNASELDELREYYRQILAPFTNVFSQIHSYLYVFLCVVGVFANIAIVVVLLRPAMRRSPFNLFLICIAICDATLMATYLLFKHVEFCHPWFFSHVWMIYTRFYAMFSVFVHSASLWFTVNMAVMRYLVLYRGSRTHSRLPPCNGYPAACVAIVVGAVIALIGSLPNMLRYRAERTTAMLTGIVAVFLITELPQGILGLAVGSKCIKGIVMGTHAAGEAQWACLWLCILAWQYYAA</sequence>
<dbReference type="Pfam" id="PF10324">
    <property type="entry name" value="7TM_GPCR_Srw"/>
    <property type="match status" value="1"/>
</dbReference>
<dbReference type="PANTHER" id="PTHR46273">
    <property type="entry name" value="MYOSUPPRESSIN RECEPTOR 1, ISOFORM B-RELATED"/>
    <property type="match status" value="1"/>
</dbReference>
<dbReference type="InterPro" id="IPR000276">
    <property type="entry name" value="GPCR_Rhodpsn"/>
</dbReference>
<evidence type="ECO:0000256" key="2">
    <source>
        <dbReference type="ARBA" id="ARBA00022692"/>
    </source>
</evidence>
<evidence type="ECO:0000313" key="8">
    <source>
        <dbReference type="Proteomes" id="UP000230423"/>
    </source>
</evidence>
<dbReference type="Proteomes" id="UP000230423">
    <property type="component" value="Unassembled WGS sequence"/>
</dbReference>
<evidence type="ECO:0000256" key="1">
    <source>
        <dbReference type="ARBA" id="ARBA00004370"/>
    </source>
</evidence>
<feature type="transmembrane region" description="Helical" evidence="5">
    <location>
        <begin position="105"/>
        <end position="127"/>
    </location>
</feature>
<evidence type="ECO:0000259" key="6">
    <source>
        <dbReference type="PROSITE" id="PS50262"/>
    </source>
</evidence>
<feature type="transmembrane region" description="Helical" evidence="5">
    <location>
        <begin position="34"/>
        <end position="54"/>
    </location>
</feature>
<name>A0A2G9UFC2_TELCI</name>
<dbReference type="SUPFAM" id="SSF81321">
    <property type="entry name" value="Family A G protein-coupled receptor-like"/>
    <property type="match status" value="1"/>
</dbReference>
<feature type="domain" description="G-protein coupled receptors family 1 profile" evidence="6">
    <location>
        <begin position="46"/>
        <end position="172"/>
    </location>
</feature>
<dbReference type="AlphaFoldDB" id="A0A2G9UFC2"/>
<evidence type="ECO:0000313" key="7">
    <source>
        <dbReference type="EMBL" id="PIO68921.1"/>
    </source>
</evidence>